<keyword evidence="2" id="KW-1185">Reference proteome</keyword>
<protein>
    <submittedName>
        <fullName evidence="1">Uncharacterized protein</fullName>
    </submittedName>
</protein>
<evidence type="ECO:0000313" key="1">
    <source>
        <dbReference type="EMBL" id="BBO32540.1"/>
    </source>
</evidence>
<sequence length="106" mass="12299">MNIQSSGDRFDIVRLTRQQLERILYALDYDALEVAAVFRPVSDIDVVYHPERTNKPYSIGRVQCDEYRALEKLTEAHGERTAKVLMAFARIEGRALAHAERLKHER</sequence>
<accession>A0A5K7X7F7</accession>
<dbReference type="AlphaFoldDB" id="A0A5K7X7F7"/>
<dbReference type="RefSeq" id="WP_152098489.1">
    <property type="nucleotide sequence ID" value="NZ_AP021861.1"/>
</dbReference>
<dbReference type="EMBL" id="AP021861">
    <property type="protein sequence ID" value="BBO32540.1"/>
    <property type="molecule type" value="Genomic_DNA"/>
</dbReference>
<dbReference type="Proteomes" id="UP000326837">
    <property type="component" value="Chromosome"/>
</dbReference>
<dbReference type="KEGG" id="lpav:PLANPX_2152"/>
<reference evidence="2" key="1">
    <citation type="submission" date="2019-10" db="EMBL/GenBank/DDBJ databases">
        <title>Lacipirellula parvula gen. nov., sp. nov., representing a lineage of planctomycetes widespread in freshwater anoxic habitats, and description of the family Lacipirellulaceae.</title>
        <authorList>
            <person name="Dedysh S.N."/>
            <person name="Kulichevskaya I.S."/>
            <person name="Beletsky A.V."/>
            <person name="Rakitin A.L."/>
            <person name="Mardanov A.V."/>
            <person name="Ivanova A.A."/>
            <person name="Saltykova V.X."/>
            <person name="Rijpstra W.I.C."/>
            <person name="Sinninghe Damste J.S."/>
            <person name="Ravin N.V."/>
        </authorList>
    </citation>
    <scope>NUCLEOTIDE SEQUENCE [LARGE SCALE GENOMIC DNA]</scope>
    <source>
        <strain evidence="2">PX69</strain>
    </source>
</reference>
<name>A0A5K7X7F7_9BACT</name>
<gene>
    <name evidence="1" type="ORF">PLANPX_2152</name>
</gene>
<evidence type="ECO:0000313" key="2">
    <source>
        <dbReference type="Proteomes" id="UP000326837"/>
    </source>
</evidence>
<proteinExistence type="predicted"/>
<organism evidence="1 2">
    <name type="scientific">Lacipirellula parvula</name>
    <dbReference type="NCBI Taxonomy" id="2650471"/>
    <lineage>
        <taxon>Bacteria</taxon>
        <taxon>Pseudomonadati</taxon>
        <taxon>Planctomycetota</taxon>
        <taxon>Planctomycetia</taxon>
        <taxon>Pirellulales</taxon>
        <taxon>Lacipirellulaceae</taxon>
        <taxon>Lacipirellula</taxon>
    </lineage>
</organism>